<accession>A0ACA9P6V7</accession>
<reference evidence="1" key="1">
    <citation type="submission" date="2021-06" db="EMBL/GenBank/DDBJ databases">
        <authorList>
            <person name="Kallberg Y."/>
            <person name="Tangrot J."/>
            <person name="Rosling A."/>
        </authorList>
    </citation>
    <scope>NUCLEOTIDE SEQUENCE</scope>
    <source>
        <strain evidence="1">IL203A</strain>
    </source>
</reference>
<keyword evidence="2" id="KW-1185">Reference proteome</keyword>
<feature type="non-terminal residue" evidence="1">
    <location>
        <position position="76"/>
    </location>
</feature>
<evidence type="ECO:0000313" key="2">
    <source>
        <dbReference type="Proteomes" id="UP000789702"/>
    </source>
</evidence>
<gene>
    <name evidence="1" type="ORF">DHETER_LOCUS11046</name>
</gene>
<proteinExistence type="predicted"/>
<dbReference type="EMBL" id="CAJVPU010023087">
    <property type="protein sequence ID" value="CAG8687082.1"/>
    <property type="molecule type" value="Genomic_DNA"/>
</dbReference>
<dbReference type="Proteomes" id="UP000789702">
    <property type="component" value="Unassembled WGS sequence"/>
</dbReference>
<protein>
    <submittedName>
        <fullName evidence="1">15634_t:CDS:1</fullName>
    </submittedName>
</protein>
<name>A0ACA9P6V7_9GLOM</name>
<sequence>MVFPPSLTQYIKAFYSFFGNQSQSFDHLEDITAPDNIHPQLDDKCLKEVFKNFKNDTKTLYSCVSVSRKWCEQAIP</sequence>
<comment type="caution">
    <text evidence="1">The sequence shown here is derived from an EMBL/GenBank/DDBJ whole genome shotgun (WGS) entry which is preliminary data.</text>
</comment>
<organism evidence="1 2">
    <name type="scientific">Dentiscutata heterogama</name>
    <dbReference type="NCBI Taxonomy" id="1316150"/>
    <lineage>
        <taxon>Eukaryota</taxon>
        <taxon>Fungi</taxon>
        <taxon>Fungi incertae sedis</taxon>
        <taxon>Mucoromycota</taxon>
        <taxon>Glomeromycotina</taxon>
        <taxon>Glomeromycetes</taxon>
        <taxon>Diversisporales</taxon>
        <taxon>Gigasporaceae</taxon>
        <taxon>Dentiscutata</taxon>
    </lineage>
</organism>
<evidence type="ECO:0000313" key="1">
    <source>
        <dbReference type="EMBL" id="CAG8687082.1"/>
    </source>
</evidence>